<evidence type="ECO:0000256" key="6">
    <source>
        <dbReference type="SAM" id="Phobius"/>
    </source>
</evidence>
<keyword evidence="2" id="KW-1003">Cell membrane</keyword>
<dbReference type="Pfam" id="PF03772">
    <property type="entry name" value="Competence"/>
    <property type="match status" value="1"/>
</dbReference>
<dbReference type="AlphaFoldDB" id="X5H3W7"/>
<feature type="transmembrane region" description="Helical" evidence="6">
    <location>
        <begin position="215"/>
        <end position="232"/>
    </location>
</feature>
<name>X5H3W7_9RICK</name>
<feature type="domain" description="ComEC/Rec2-related protein" evidence="7">
    <location>
        <begin position="110"/>
        <end position="415"/>
    </location>
</feature>
<dbReference type="InterPro" id="IPR004477">
    <property type="entry name" value="ComEC_N"/>
</dbReference>
<dbReference type="PANTHER" id="PTHR30619:SF1">
    <property type="entry name" value="RECOMBINATION PROTEIN 2"/>
    <property type="match status" value="1"/>
</dbReference>
<keyword evidence="9" id="KW-1185">Reference proteome</keyword>
<accession>X5H3W7</accession>
<evidence type="ECO:0000256" key="4">
    <source>
        <dbReference type="ARBA" id="ARBA00022989"/>
    </source>
</evidence>
<evidence type="ECO:0000256" key="3">
    <source>
        <dbReference type="ARBA" id="ARBA00022692"/>
    </source>
</evidence>
<proteinExistence type="predicted"/>
<dbReference type="OrthoDB" id="9790149at2"/>
<dbReference type="NCBIfam" id="TIGR00360">
    <property type="entry name" value="ComEC_N-term"/>
    <property type="match status" value="1"/>
</dbReference>
<keyword evidence="5 6" id="KW-0472">Membrane</keyword>
<feature type="transmembrane region" description="Helical" evidence="6">
    <location>
        <begin position="338"/>
        <end position="361"/>
    </location>
</feature>
<dbReference type="GO" id="GO:0005886">
    <property type="term" value="C:plasma membrane"/>
    <property type="evidence" value="ECO:0007669"/>
    <property type="project" value="UniProtKB-SubCell"/>
</dbReference>
<dbReference type="KEGG" id="nhm:NHE_0302"/>
<evidence type="ECO:0000256" key="2">
    <source>
        <dbReference type="ARBA" id="ARBA00022475"/>
    </source>
</evidence>
<dbReference type="PANTHER" id="PTHR30619">
    <property type="entry name" value="DNA INTERNALIZATION/COMPETENCE PROTEIN COMEC/REC2"/>
    <property type="match status" value="1"/>
</dbReference>
<feature type="transmembrane region" description="Helical" evidence="6">
    <location>
        <begin position="172"/>
        <end position="194"/>
    </location>
</feature>
<sequence>MGNRISITIEHEKSLLKLYSRQKLEELNPGDIVRFSAYIEPSRGAVTPSGHEFSKFHYFANIRATGRIVGEVQVIQATKHKPIFWIIRRKIHKKLKYNLPEIHAEIAAALTIGKKDGINNNVIATFRKSGTFHLLAISGLHMGLVGLFFFALFRRSCTLSEYLTLRYDIKKISAFAGIASSLFYLQISCGQVSAQRACIMTCTFFLSILIDRKPDIFRSTTLAAIILIVLYPENIFKPGFQMLFFAVSGICSCTSNNHDTLFRPTLKKKILGNFSHLHNPSEKKPGHYLIRKTLVTLSRLLVYTGKIAKISIFATAATSPFVIYHFHYFSLTGIFANAVAIPVTTFLIIPTLIAILASMPICDSHTLYILLEIEIESLIRLMEAFNRLNFGYTDIHGFSGMTLLLISFGTLILLIGKTSKKYYGIAIITVGGMLIKHSELPDIFISEKNIAIPGYNDSTYFLNARNAPKNFTARNWSQYLGDYRNTVSHSDNPEIEKTDQSSYLYRKNGKVILIDYNSQNPEQKQRYVFSNHAENRLGLDVR</sequence>
<organism evidence="8 9">
    <name type="scientific">Neorickettsia helminthoeca str. Oregon</name>
    <dbReference type="NCBI Taxonomy" id="1286528"/>
    <lineage>
        <taxon>Bacteria</taxon>
        <taxon>Pseudomonadati</taxon>
        <taxon>Pseudomonadota</taxon>
        <taxon>Alphaproteobacteria</taxon>
        <taxon>Rickettsiales</taxon>
        <taxon>Anaplasmataceae</taxon>
        <taxon>Neorickettsia</taxon>
    </lineage>
</organism>
<comment type="subcellular location">
    <subcellularLocation>
        <location evidence="1">Cell membrane</location>
        <topology evidence="1">Multi-pass membrane protein</topology>
    </subcellularLocation>
</comment>
<evidence type="ECO:0000256" key="5">
    <source>
        <dbReference type="ARBA" id="ARBA00023136"/>
    </source>
</evidence>
<evidence type="ECO:0000256" key="1">
    <source>
        <dbReference type="ARBA" id="ARBA00004651"/>
    </source>
</evidence>
<dbReference type="Proteomes" id="UP000023755">
    <property type="component" value="Chromosome"/>
</dbReference>
<dbReference type="RefSeq" id="WP_051579540.1">
    <property type="nucleotide sequence ID" value="NZ_CP007481.1"/>
</dbReference>
<evidence type="ECO:0000313" key="9">
    <source>
        <dbReference type="Proteomes" id="UP000023755"/>
    </source>
</evidence>
<gene>
    <name evidence="8" type="ORF">NHE_0302</name>
</gene>
<dbReference type="InterPro" id="IPR052159">
    <property type="entry name" value="Competence_DNA_uptake"/>
</dbReference>
<protein>
    <submittedName>
        <fullName evidence="8">ComEC/Rec2-related domain protein</fullName>
    </submittedName>
</protein>
<keyword evidence="4 6" id="KW-1133">Transmembrane helix</keyword>
<keyword evidence="3 6" id="KW-0812">Transmembrane</keyword>
<dbReference type="HOGENOM" id="CLU_011826_1_1_5"/>
<dbReference type="EMBL" id="CP007481">
    <property type="protein sequence ID" value="AHX11261.1"/>
    <property type="molecule type" value="Genomic_DNA"/>
</dbReference>
<feature type="transmembrane region" description="Helical" evidence="6">
    <location>
        <begin position="395"/>
        <end position="415"/>
    </location>
</feature>
<evidence type="ECO:0000259" key="7">
    <source>
        <dbReference type="Pfam" id="PF03772"/>
    </source>
</evidence>
<evidence type="ECO:0000313" key="8">
    <source>
        <dbReference type="EMBL" id="AHX11261.1"/>
    </source>
</evidence>
<dbReference type="STRING" id="1286528.NHE_0302"/>
<reference evidence="8 9" key="1">
    <citation type="submission" date="2014-03" db="EMBL/GenBank/DDBJ databases">
        <title>Sequencing and Comparison of Genomes and Transcriptome Profiles of Human Ehrlichiosis Agents.</title>
        <authorList>
            <person name="Lin M."/>
            <person name="Daugherty S.C."/>
            <person name="Nagaraj S."/>
            <person name="Cheng Z."/>
            <person name="Xiong Q."/>
            <person name="Lin F.-Y."/>
            <person name="Sengamalay N."/>
            <person name="Ott S."/>
            <person name="Godinez A."/>
            <person name="Tallon L.J."/>
            <person name="Sadzewicz L."/>
            <person name="Fraser C.M."/>
            <person name="Dunning Hotopp J.C."/>
            <person name="Rikihisa Y."/>
        </authorList>
    </citation>
    <scope>NUCLEOTIDE SEQUENCE [LARGE SCALE GENOMIC DNA]</scope>
    <source>
        <strain evidence="8 9">Oregon</strain>
    </source>
</reference>
<feature type="transmembrane region" description="Helical" evidence="6">
    <location>
        <begin position="132"/>
        <end position="152"/>
    </location>
</feature>
<feature type="transmembrane region" description="Helical" evidence="6">
    <location>
        <begin position="307"/>
        <end position="326"/>
    </location>
</feature>